<sequence>MISMRLDTLMGYGLVGTIGVSASTVASAVVGKPFPVVVPTVCAAAVVAVHHVKTKHTDDQLNDGEATDTETSTIVTDGGDR</sequence>
<dbReference type="AlphaFoldDB" id="A0A847UFS5"/>
<proteinExistence type="predicted"/>
<reference evidence="2" key="1">
    <citation type="submission" date="2019-12" db="EMBL/GenBank/DDBJ databases">
        <title>Whole-genome sequence of Halomicrobium mukohataei pws1.</title>
        <authorList>
            <person name="Verma D.K."/>
            <person name="Gopal K."/>
            <person name="Prasad E.S."/>
        </authorList>
    </citation>
    <scope>NUCLEOTIDE SEQUENCE</scope>
    <source>
        <strain evidence="2">Pws1</strain>
    </source>
</reference>
<protein>
    <submittedName>
        <fullName evidence="2">Uncharacterized protein</fullName>
    </submittedName>
</protein>
<organism evidence="2 3">
    <name type="scientific">Halomicrobium mukohataei</name>
    <dbReference type="NCBI Taxonomy" id="57705"/>
    <lineage>
        <taxon>Archaea</taxon>
        <taxon>Methanobacteriati</taxon>
        <taxon>Methanobacteriota</taxon>
        <taxon>Stenosarchaea group</taxon>
        <taxon>Halobacteria</taxon>
        <taxon>Halobacteriales</taxon>
        <taxon>Haloarculaceae</taxon>
        <taxon>Halomicrobium</taxon>
    </lineage>
</organism>
<evidence type="ECO:0000256" key="1">
    <source>
        <dbReference type="SAM" id="MobiDB-lite"/>
    </source>
</evidence>
<dbReference type="Proteomes" id="UP000608662">
    <property type="component" value="Unassembled WGS sequence"/>
</dbReference>
<feature type="region of interest" description="Disordered" evidence="1">
    <location>
        <begin position="55"/>
        <end position="81"/>
    </location>
</feature>
<gene>
    <name evidence="2" type="ORF">GOC74_08665</name>
</gene>
<evidence type="ECO:0000313" key="3">
    <source>
        <dbReference type="Proteomes" id="UP000608662"/>
    </source>
</evidence>
<name>A0A847UFS5_9EURY</name>
<dbReference type="EMBL" id="WOYG01000001">
    <property type="protein sequence ID" value="NLV10001.1"/>
    <property type="molecule type" value="Genomic_DNA"/>
</dbReference>
<evidence type="ECO:0000313" key="2">
    <source>
        <dbReference type="EMBL" id="NLV10001.1"/>
    </source>
</evidence>
<comment type="caution">
    <text evidence="2">The sequence shown here is derived from an EMBL/GenBank/DDBJ whole genome shotgun (WGS) entry which is preliminary data.</text>
</comment>
<accession>A0A847UFS5</accession>